<name>A0A0H2S5A2_9AGAM</name>
<evidence type="ECO:0000313" key="4">
    <source>
        <dbReference type="Proteomes" id="UP000053477"/>
    </source>
</evidence>
<feature type="compositionally biased region" description="Basic and acidic residues" evidence="1">
    <location>
        <begin position="106"/>
        <end position="116"/>
    </location>
</feature>
<sequence length="116" mass="13325">MKSSKSRKWPGLLLSSVEFWLRLSLHTAAISSTHAARTRTCARSSALAQEHPNPPPSEFRNPRFFRRSGMFCAQTTFFSMGGWRVVATSERKNRRTSIRRKKRCKSDRDVVKKSVP</sequence>
<feature type="region of interest" description="Disordered" evidence="1">
    <location>
        <begin position="89"/>
        <end position="116"/>
    </location>
</feature>
<evidence type="ECO:0000313" key="3">
    <source>
        <dbReference type="EMBL" id="KLO16863.1"/>
    </source>
</evidence>
<feature type="chain" id="PRO_5005202053" description="Secreted protein" evidence="2">
    <location>
        <begin position="36"/>
        <end position="116"/>
    </location>
</feature>
<keyword evidence="2" id="KW-0732">Signal</keyword>
<dbReference type="InParanoid" id="A0A0H2S5A2"/>
<protein>
    <recommendedName>
        <fullName evidence="5">Secreted protein</fullName>
    </recommendedName>
</protein>
<reference evidence="3 4" key="1">
    <citation type="submission" date="2015-04" db="EMBL/GenBank/DDBJ databases">
        <title>Complete genome sequence of Schizopora paradoxa KUC8140, a cosmopolitan wood degrader in East Asia.</title>
        <authorList>
            <consortium name="DOE Joint Genome Institute"/>
            <person name="Min B."/>
            <person name="Park H."/>
            <person name="Jang Y."/>
            <person name="Kim J.-J."/>
            <person name="Kim K.H."/>
            <person name="Pangilinan J."/>
            <person name="Lipzen A."/>
            <person name="Riley R."/>
            <person name="Grigoriev I.V."/>
            <person name="Spatafora J.W."/>
            <person name="Choi I.-G."/>
        </authorList>
    </citation>
    <scope>NUCLEOTIDE SEQUENCE [LARGE SCALE GENOMIC DNA]</scope>
    <source>
        <strain evidence="3 4">KUC8140</strain>
    </source>
</reference>
<accession>A0A0H2S5A2</accession>
<dbReference type="EMBL" id="KQ085911">
    <property type="protein sequence ID" value="KLO16863.1"/>
    <property type="molecule type" value="Genomic_DNA"/>
</dbReference>
<evidence type="ECO:0000256" key="1">
    <source>
        <dbReference type="SAM" id="MobiDB-lite"/>
    </source>
</evidence>
<feature type="compositionally biased region" description="Basic residues" evidence="1">
    <location>
        <begin position="92"/>
        <end position="105"/>
    </location>
</feature>
<feature type="signal peptide" evidence="2">
    <location>
        <begin position="1"/>
        <end position="35"/>
    </location>
</feature>
<evidence type="ECO:0008006" key="5">
    <source>
        <dbReference type="Google" id="ProtNLM"/>
    </source>
</evidence>
<evidence type="ECO:0000256" key="2">
    <source>
        <dbReference type="SAM" id="SignalP"/>
    </source>
</evidence>
<keyword evidence="4" id="KW-1185">Reference proteome</keyword>
<proteinExistence type="predicted"/>
<gene>
    <name evidence="3" type="ORF">SCHPADRAFT_196068</name>
</gene>
<dbReference type="AlphaFoldDB" id="A0A0H2S5A2"/>
<dbReference type="Proteomes" id="UP000053477">
    <property type="component" value="Unassembled WGS sequence"/>
</dbReference>
<organism evidence="3 4">
    <name type="scientific">Schizopora paradoxa</name>
    <dbReference type="NCBI Taxonomy" id="27342"/>
    <lineage>
        <taxon>Eukaryota</taxon>
        <taxon>Fungi</taxon>
        <taxon>Dikarya</taxon>
        <taxon>Basidiomycota</taxon>
        <taxon>Agaricomycotina</taxon>
        <taxon>Agaricomycetes</taxon>
        <taxon>Hymenochaetales</taxon>
        <taxon>Schizoporaceae</taxon>
        <taxon>Schizopora</taxon>
    </lineage>
</organism>